<dbReference type="CDD" id="cd02440">
    <property type="entry name" value="AdoMet_MTases"/>
    <property type="match status" value="1"/>
</dbReference>
<evidence type="ECO:0000256" key="3">
    <source>
        <dbReference type="ARBA" id="ARBA00022691"/>
    </source>
</evidence>
<dbReference type="SUPFAM" id="SSF53335">
    <property type="entry name" value="S-adenosyl-L-methionine-dependent methyltransferases"/>
    <property type="match status" value="1"/>
</dbReference>
<evidence type="ECO:0000256" key="2">
    <source>
        <dbReference type="ARBA" id="ARBA00022679"/>
    </source>
</evidence>
<feature type="domain" description="Methyltransferase" evidence="4">
    <location>
        <begin position="46"/>
        <end position="136"/>
    </location>
</feature>
<keyword evidence="1 5" id="KW-0489">Methyltransferase</keyword>
<dbReference type="InterPro" id="IPR041698">
    <property type="entry name" value="Methyltransf_25"/>
</dbReference>
<evidence type="ECO:0000259" key="4">
    <source>
        <dbReference type="Pfam" id="PF13649"/>
    </source>
</evidence>
<dbReference type="GO" id="GO:0032259">
    <property type="term" value="P:methylation"/>
    <property type="evidence" value="ECO:0007669"/>
    <property type="project" value="UniProtKB-KW"/>
</dbReference>
<accession>A0ABX2IQJ7</accession>
<dbReference type="Proteomes" id="UP000777935">
    <property type="component" value="Unassembled WGS sequence"/>
</dbReference>
<proteinExistence type="predicted"/>
<dbReference type="PANTHER" id="PTHR43464:SF19">
    <property type="entry name" value="UBIQUINONE BIOSYNTHESIS O-METHYLTRANSFERASE, MITOCHONDRIAL"/>
    <property type="match status" value="1"/>
</dbReference>
<evidence type="ECO:0000256" key="1">
    <source>
        <dbReference type="ARBA" id="ARBA00022603"/>
    </source>
</evidence>
<dbReference type="RefSeq" id="WP_174137889.1">
    <property type="nucleotide sequence ID" value="NZ_JABUFE010000005.1"/>
</dbReference>
<dbReference type="Gene3D" id="3.40.50.150">
    <property type="entry name" value="Vaccinia Virus protein VP39"/>
    <property type="match status" value="1"/>
</dbReference>
<evidence type="ECO:0000313" key="6">
    <source>
        <dbReference type="Proteomes" id="UP000777935"/>
    </source>
</evidence>
<dbReference type="InterPro" id="IPR029063">
    <property type="entry name" value="SAM-dependent_MTases_sf"/>
</dbReference>
<keyword evidence="3" id="KW-0949">S-adenosyl-L-methionine</keyword>
<keyword evidence="2" id="KW-0808">Transferase</keyword>
<keyword evidence="6" id="KW-1185">Reference proteome</keyword>
<comment type="caution">
    <text evidence="5">The sequence shown here is derived from an EMBL/GenBank/DDBJ whole genome shotgun (WGS) entry which is preliminary data.</text>
</comment>
<dbReference type="Pfam" id="PF13649">
    <property type="entry name" value="Methyltransf_25"/>
    <property type="match status" value="1"/>
</dbReference>
<dbReference type="GO" id="GO:0008168">
    <property type="term" value="F:methyltransferase activity"/>
    <property type="evidence" value="ECO:0007669"/>
    <property type="project" value="UniProtKB-KW"/>
</dbReference>
<organism evidence="5 6">
    <name type="scientific">Parasulfitobacter algicola</name>
    <dbReference type="NCBI Taxonomy" id="2614809"/>
    <lineage>
        <taxon>Bacteria</taxon>
        <taxon>Pseudomonadati</taxon>
        <taxon>Pseudomonadota</taxon>
        <taxon>Alphaproteobacteria</taxon>
        <taxon>Rhodobacterales</taxon>
        <taxon>Roseobacteraceae</taxon>
        <taxon>Parasulfitobacter</taxon>
    </lineage>
</organism>
<reference evidence="5 6" key="1">
    <citation type="submission" date="2020-06" db="EMBL/GenBank/DDBJ databases">
        <title>Sulfitobacter algicola sp. nov., isolated from green algae.</title>
        <authorList>
            <person name="Wang C."/>
        </authorList>
    </citation>
    <scope>NUCLEOTIDE SEQUENCE [LARGE SCALE GENOMIC DNA]</scope>
    <source>
        <strain evidence="5 6">1151</strain>
    </source>
</reference>
<name>A0ABX2IQJ7_9RHOB</name>
<protein>
    <submittedName>
        <fullName evidence="5">Methyltransferase domain-containing protein</fullName>
    </submittedName>
</protein>
<sequence>MSNSDQADYWTGQAGWVEQQDKLDATLAPVLDLLLAKSALTPNDRVLDIGCGTGASTIAAASSAGYVTGLDISPTLLACAKTRTSHVQNIDLIQADAQTYAFDTPFDVVISRFGVMFFEDTVAAFQNILYNMKPGGRIIMAAWGPPHQNPWFMEPAAVASAHLGDPPKTDRTLPGPFAFEDAPRVLDLLTKAGVKNPACDAVTVHLTAGPLMQAAELCTHIGPAKRALGHFNGSEPVRIAIRDGIMDVFTKYDRPNGLQIPAVINLFTGHAAG</sequence>
<dbReference type="EMBL" id="JABUFE010000005">
    <property type="protein sequence ID" value="NSX55144.1"/>
    <property type="molecule type" value="Genomic_DNA"/>
</dbReference>
<dbReference type="PANTHER" id="PTHR43464">
    <property type="entry name" value="METHYLTRANSFERASE"/>
    <property type="match status" value="1"/>
</dbReference>
<gene>
    <name evidence="5" type="ORF">HRQ87_10050</name>
</gene>
<evidence type="ECO:0000313" key="5">
    <source>
        <dbReference type="EMBL" id="NSX55144.1"/>
    </source>
</evidence>